<reference evidence="2 3" key="1">
    <citation type="journal article" date="2020" name="G3 (Bethesda)">
        <title>Improved Reference Genome for Cyclotella cryptica CCMP332, a Model for Cell Wall Morphogenesis, Salinity Adaptation, and Lipid Production in Diatoms (Bacillariophyta).</title>
        <authorList>
            <person name="Roberts W.R."/>
            <person name="Downey K.M."/>
            <person name="Ruck E.C."/>
            <person name="Traller J.C."/>
            <person name="Alverson A.J."/>
        </authorList>
    </citation>
    <scope>NUCLEOTIDE SEQUENCE [LARGE SCALE GENOMIC DNA]</scope>
    <source>
        <strain evidence="2 3">CCMP332</strain>
    </source>
</reference>
<keyword evidence="3" id="KW-1185">Reference proteome</keyword>
<proteinExistence type="predicted"/>
<gene>
    <name evidence="2" type="ORF">HJC23_011536</name>
</gene>
<feature type="region of interest" description="Disordered" evidence="1">
    <location>
        <begin position="47"/>
        <end position="75"/>
    </location>
</feature>
<organism evidence="2 3">
    <name type="scientific">Cyclotella cryptica</name>
    <dbReference type="NCBI Taxonomy" id="29204"/>
    <lineage>
        <taxon>Eukaryota</taxon>
        <taxon>Sar</taxon>
        <taxon>Stramenopiles</taxon>
        <taxon>Ochrophyta</taxon>
        <taxon>Bacillariophyta</taxon>
        <taxon>Coscinodiscophyceae</taxon>
        <taxon>Thalassiosirophycidae</taxon>
        <taxon>Stephanodiscales</taxon>
        <taxon>Stephanodiscaceae</taxon>
        <taxon>Cyclotella</taxon>
    </lineage>
</organism>
<evidence type="ECO:0000313" key="3">
    <source>
        <dbReference type="Proteomes" id="UP001516023"/>
    </source>
</evidence>
<dbReference type="Proteomes" id="UP001516023">
    <property type="component" value="Unassembled WGS sequence"/>
</dbReference>
<dbReference type="EMBL" id="JABMIG020000113">
    <property type="protein sequence ID" value="KAL3791505.1"/>
    <property type="molecule type" value="Genomic_DNA"/>
</dbReference>
<evidence type="ECO:0000313" key="2">
    <source>
        <dbReference type="EMBL" id="KAL3791505.1"/>
    </source>
</evidence>
<evidence type="ECO:0000256" key="1">
    <source>
        <dbReference type="SAM" id="MobiDB-lite"/>
    </source>
</evidence>
<comment type="caution">
    <text evidence="2">The sequence shown here is derived from an EMBL/GenBank/DDBJ whole genome shotgun (WGS) entry which is preliminary data.</text>
</comment>
<accession>A0ABD3PZE8</accession>
<sequence length="171" mass="18594">MVFLLLLWTVDIETPGDLISLVQKFFSPPLPDPLAVTVSAAGSISNNNNDLRYKSESDNDEPSVRFNMDTPDTSPSQLETHIARLKTAADLNSDADLDIEIGSDGDIHNNTTIIVDDLVKCSTQLHEEMHEIHVVEKDEALRVTSCPAAAADIEAEAASAKSPLVDRIDIL</sequence>
<dbReference type="AlphaFoldDB" id="A0ABD3PZE8"/>
<protein>
    <submittedName>
        <fullName evidence="2">Uncharacterized protein</fullName>
    </submittedName>
</protein>
<name>A0ABD3PZE8_9STRA</name>